<dbReference type="SUPFAM" id="SSF46955">
    <property type="entry name" value="Putative DNA-binding domain"/>
    <property type="match status" value="1"/>
</dbReference>
<evidence type="ECO:0000256" key="1">
    <source>
        <dbReference type="ARBA" id="ARBA00023125"/>
    </source>
</evidence>
<dbReference type="Proteomes" id="UP001148189">
    <property type="component" value="Unassembled WGS sequence"/>
</dbReference>
<evidence type="ECO:0000313" key="5">
    <source>
        <dbReference type="Proteomes" id="UP001148189"/>
    </source>
</evidence>
<evidence type="ECO:0000313" key="4">
    <source>
        <dbReference type="EMBL" id="MDD0985366.1"/>
    </source>
</evidence>
<sequence length="60" mass="6713">MNTVRKWARDGRLVPAPIKHGRSYYIVPDARYSPVDKCPVPRGDLVARIQAARGLSHGNE</sequence>
<protein>
    <submittedName>
        <fullName evidence="4">Excisionase</fullName>
    </submittedName>
</protein>
<dbReference type="InterPro" id="IPR009061">
    <property type="entry name" value="DNA-bd_dom_put_sf"/>
</dbReference>
<dbReference type="InterPro" id="IPR038137">
    <property type="entry name" value="Excisionase-like_sf"/>
</dbReference>
<name>A0ABT5N9Z8_9PSED</name>
<evidence type="ECO:0000256" key="2">
    <source>
        <dbReference type="ARBA" id="ARBA00023172"/>
    </source>
</evidence>
<dbReference type="EMBL" id="JAMDHD010000015">
    <property type="protein sequence ID" value="MDD0985366.1"/>
    <property type="molecule type" value="Genomic_DNA"/>
</dbReference>
<comment type="caution">
    <text evidence="4">The sequence shown here is derived from an EMBL/GenBank/DDBJ whole genome shotgun (WGS) entry which is preliminary data.</text>
</comment>
<keyword evidence="5" id="KW-1185">Reference proteome</keyword>
<gene>
    <name evidence="4" type="ORF">M5G21_10370</name>
</gene>
<dbReference type="Gene3D" id="1.10.1660.20">
    <property type="match status" value="1"/>
</dbReference>
<proteinExistence type="predicted"/>
<dbReference type="InterPro" id="IPR012884">
    <property type="entry name" value="Excisionase-like"/>
</dbReference>
<keyword evidence="2" id="KW-0233">DNA recombination</keyword>
<organism evidence="4 5">
    <name type="scientific">Pseudomonas shahriarae</name>
    <dbReference type="NCBI Taxonomy" id="2745512"/>
    <lineage>
        <taxon>Bacteria</taxon>
        <taxon>Pseudomonadati</taxon>
        <taxon>Pseudomonadota</taxon>
        <taxon>Gammaproteobacteria</taxon>
        <taxon>Pseudomonadales</taxon>
        <taxon>Pseudomonadaceae</taxon>
        <taxon>Pseudomonas</taxon>
    </lineage>
</organism>
<feature type="domain" description="Excisionase-like" evidence="3">
    <location>
        <begin position="2"/>
        <end position="53"/>
    </location>
</feature>
<accession>A0ABT5N9Z8</accession>
<dbReference type="Pfam" id="PF07825">
    <property type="entry name" value="Exc"/>
    <property type="match status" value="1"/>
</dbReference>
<evidence type="ECO:0000259" key="3">
    <source>
        <dbReference type="Pfam" id="PF07825"/>
    </source>
</evidence>
<keyword evidence="1" id="KW-0238">DNA-binding</keyword>
<reference evidence="4" key="1">
    <citation type="submission" date="2022-05" db="EMBL/GenBank/DDBJ databases">
        <title>Novel Pseudomonas spp. Isolated from a Rainbow Trout Aquaculture Facility.</title>
        <authorList>
            <person name="Testerman T."/>
            <person name="Graf J."/>
        </authorList>
    </citation>
    <scope>NUCLEOTIDE SEQUENCE</scope>
    <source>
        <strain evidence="4">ID1050</strain>
    </source>
</reference>